<organism evidence="1 2">
    <name type="scientific">Caerostris darwini</name>
    <dbReference type="NCBI Taxonomy" id="1538125"/>
    <lineage>
        <taxon>Eukaryota</taxon>
        <taxon>Metazoa</taxon>
        <taxon>Ecdysozoa</taxon>
        <taxon>Arthropoda</taxon>
        <taxon>Chelicerata</taxon>
        <taxon>Arachnida</taxon>
        <taxon>Araneae</taxon>
        <taxon>Araneomorphae</taxon>
        <taxon>Entelegynae</taxon>
        <taxon>Araneoidea</taxon>
        <taxon>Araneidae</taxon>
        <taxon>Caerostris</taxon>
    </lineage>
</organism>
<keyword evidence="2" id="KW-1185">Reference proteome</keyword>
<dbReference type="AlphaFoldDB" id="A0AAV4UM01"/>
<proteinExistence type="predicted"/>
<dbReference type="Proteomes" id="UP001054837">
    <property type="component" value="Unassembled WGS sequence"/>
</dbReference>
<evidence type="ECO:0000313" key="2">
    <source>
        <dbReference type="Proteomes" id="UP001054837"/>
    </source>
</evidence>
<reference evidence="1 2" key="1">
    <citation type="submission" date="2021-06" db="EMBL/GenBank/DDBJ databases">
        <title>Caerostris darwini draft genome.</title>
        <authorList>
            <person name="Kono N."/>
            <person name="Arakawa K."/>
        </authorList>
    </citation>
    <scope>NUCLEOTIDE SEQUENCE [LARGE SCALE GENOMIC DNA]</scope>
</reference>
<evidence type="ECO:0008006" key="3">
    <source>
        <dbReference type="Google" id="ProtNLM"/>
    </source>
</evidence>
<gene>
    <name evidence="1" type="ORF">CDAR_270181</name>
</gene>
<accession>A0AAV4UM01</accession>
<evidence type="ECO:0000313" key="1">
    <source>
        <dbReference type="EMBL" id="GIY58730.1"/>
    </source>
</evidence>
<name>A0AAV4UM01_9ARAC</name>
<dbReference type="EMBL" id="BPLQ01011531">
    <property type="protein sequence ID" value="GIY58730.1"/>
    <property type="molecule type" value="Genomic_DNA"/>
</dbReference>
<protein>
    <recommendedName>
        <fullName evidence="3">LAGLIDADG homing endonuclease</fullName>
    </recommendedName>
</protein>
<sequence>MSEGNDRSKFRGNVSNNAKRSEIGSWSLLLRFDGDINHSIIALGDIGEELKIKSCGFSSTGFIVKLHVDILDSSTNNRCGFSTTAPYYEGFWFEI</sequence>
<comment type="caution">
    <text evidence="1">The sequence shown here is derived from an EMBL/GenBank/DDBJ whole genome shotgun (WGS) entry which is preliminary data.</text>
</comment>